<feature type="domain" description="PBSX phage terminase small subunit-like N-terminal" evidence="2">
    <location>
        <begin position="1"/>
        <end position="61"/>
    </location>
</feature>
<dbReference type="OrthoDB" id="9768556at2"/>
<evidence type="ECO:0000259" key="2">
    <source>
        <dbReference type="Pfam" id="PF10668"/>
    </source>
</evidence>
<dbReference type="RefSeq" id="WP_007787420.1">
    <property type="nucleotide sequence ID" value="NZ_CM001441.1"/>
</dbReference>
<evidence type="ECO:0000313" key="4">
    <source>
        <dbReference type="Proteomes" id="UP000005104"/>
    </source>
</evidence>
<dbReference type="STRING" id="768710.DesyoDRAFT_5226"/>
<dbReference type="eggNOG" id="COG5484">
    <property type="taxonomic scope" value="Bacteria"/>
</dbReference>
<dbReference type="InterPro" id="IPR018925">
    <property type="entry name" value="XtmA-like_N"/>
</dbReference>
<evidence type="ECO:0000313" key="3">
    <source>
        <dbReference type="EMBL" id="EHQ92157.1"/>
    </source>
</evidence>
<dbReference type="HOGENOM" id="CLU_084751_1_1_9"/>
<gene>
    <name evidence="3" type="ORF">DesyoDRAFT_5226</name>
</gene>
<name>H5XZW1_9FIRM</name>
<organism evidence="3 4">
    <name type="scientific">Desulfosporosinus youngiae DSM 17734</name>
    <dbReference type="NCBI Taxonomy" id="768710"/>
    <lineage>
        <taxon>Bacteria</taxon>
        <taxon>Bacillati</taxon>
        <taxon>Bacillota</taxon>
        <taxon>Clostridia</taxon>
        <taxon>Eubacteriales</taxon>
        <taxon>Desulfitobacteriaceae</taxon>
        <taxon>Desulfosporosinus</taxon>
    </lineage>
</organism>
<keyword evidence="4" id="KW-1185">Reference proteome</keyword>
<evidence type="ECO:0000256" key="1">
    <source>
        <dbReference type="SAM" id="MobiDB-lite"/>
    </source>
</evidence>
<dbReference type="EMBL" id="CM001441">
    <property type="protein sequence ID" value="EHQ92157.1"/>
    <property type="molecule type" value="Genomic_DNA"/>
</dbReference>
<dbReference type="Pfam" id="PF10668">
    <property type="entry name" value="Phage_terminase"/>
    <property type="match status" value="1"/>
</dbReference>
<proteinExistence type="predicted"/>
<dbReference type="AlphaFoldDB" id="H5XZW1"/>
<reference evidence="3 4" key="1">
    <citation type="submission" date="2011-11" db="EMBL/GenBank/DDBJ databases">
        <title>The Noncontiguous Finished genome of Desulfosporosinus youngiae DSM 17734.</title>
        <authorList>
            <consortium name="US DOE Joint Genome Institute (JGI-PGF)"/>
            <person name="Lucas S."/>
            <person name="Han J."/>
            <person name="Lapidus A."/>
            <person name="Cheng J.-F."/>
            <person name="Goodwin L."/>
            <person name="Pitluck S."/>
            <person name="Peters L."/>
            <person name="Ovchinnikova G."/>
            <person name="Lu M."/>
            <person name="Land M.L."/>
            <person name="Hauser L."/>
            <person name="Pester M."/>
            <person name="Spring S."/>
            <person name="Ollivier B."/>
            <person name="Rattei T."/>
            <person name="Klenk H.-P."/>
            <person name="Wagner M."/>
            <person name="Loy A."/>
            <person name="Woyke T.J."/>
        </authorList>
    </citation>
    <scope>NUCLEOTIDE SEQUENCE [LARGE SCALE GENOMIC DNA]</scope>
    <source>
        <strain evidence="3 4">DSM 17734</strain>
    </source>
</reference>
<feature type="region of interest" description="Disordered" evidence="1">
    <location>
        <begin position="55"/>
        <end position="90"/>
    </location>
</feature>
<accession>H5XZW1</accession>
<sequence>MPKERSPDRAKAFELYREHQGKIDLVDIAGQLNLPAGTIRGWKNKDKWEEQLNGTLQKNTERSKRKQGGQPNNKNAKGHGAPARNKNAETHGLFTKYLPAETLELMESLKSRSSLDILWDQITIQYAAIIRSQLIMDVTGKDEMIKELKRSYEKTTDRSTAKTNSTSQETEYEYEFQFAWDRQATFLKAQSRAMGELRSMIKQYDELLKSGLATEEQELRISKLKTEIDIMKGGGQGNDQEGINSFIKATKMSEAEIAALFENEEGDSDGMEDIQKED</sequence>
<protein>
    <recommendedName>
        <fullName evidence="2">PBSX phage terminase small subunit-like N-terminal domain-containing protein</fullName>
    </recommendedName>
</protein>
<dbReference type="Proteomes" id="UP000005104">
    <property type="component" value="Chromosome"/>
</dbReference>
<dbReference type="NCBIfam" id="NF040601">
    <property type="entry name" value="TerS_not_xtmA"/>
    <property type="match status" value="1"/>
</dbReference>